<keyword evidence="2" id="KW-1185">Reference proteome</keyword>
<protein>
    <submittedName>
        <fullName evidence="1">Uncharacterized protein</fullName>
    </submittedName>
</protein>
<sequence length="311" mass="34769">MQELVATVNIRYNRINGATIGESSQNQSRNISGCSNVRDYQTQFENLLIQVGRLAPAQQVGCFVSSLKDNIKIDIQASTPTSLSSAIGLARLYEARNKSSQWVTSSEVRRTVPNHSMALTLSHMPIKKLSLVELREIREKGLCFNCNEKFGPEHQCKKLFLIEGCWFDGDDDDVDMEVEEVNTPEVSIHTIYGAVALQTMKVHARLVRCRIIILVDSRCTYNFLNNKIARRLGKHPNAEGKFEVAVANREKLPSSGLCKGICVTIQGAQWLRMLGPTVWDFPKLQMQFNLNGKEIILKGLATSVDKVVDAS</sequence>
<organism evidence="1 2">
    <name type="scientific">Pistacia atlantica</name>
    <dbReference type="NCBI Taxonomy" id="434234"/>
    <lineage>
        <taxon>Eukaryota</taxon>
        <taxon>Viridiplantae</taxon>
        <taxon>Streptophyta</taxon>
        <taxon>Embryophyta</taxon>
        <taxon>Tracheophyta</taxon>
        <taxon>Spermatophyta</taxon>
        <taxon>Magnoliopsida</taxon>
        <taxon>eudicotyledons</taxon>
        <taxon>Gunneridae</taxon>
        <taxon>Pentapetalae</taxon>
        <taxon>rosids</taxon>
        <taxon>malvids</taxon>
        <taxon>Sapindales</taxon>
        <taxon>Anacardiaceae</taxon>
        <taxon>Pistacia</taxon>
    </lineage>
</organism>
<proteinExistence type="predicted"/>
<evidence type="ECO:0000313" key="1">
    <source>
        <dbReference type="EMBL" id="KAJ0089299.1"/>
    </source>
</evidence>
<name>A0ACC1ARI8_9ROSI</name>
<dbReference type="EMBL" id="CM047905">
    <property type="protein sequence ID" value="KAJ0089299.1"/>
    <property type="molecule type" value="Genomic_DNA"/>
</dbReference>
<evidence type="ECO:0000313" key="2">
    <source>
        <dbReference type="Proteomes" id="UP001164250"/>
    </source>
</evidence>
<comment type="caution">
    <text evidence="1">The sequence shown here is derived from an EMBL/GenBank/DDBJ whole genome shotgun (WGS) entry which is preliminary data.</text>
</comment>
<gene>
    <name evidence="1" type="ORF">Patl1_32190</name>
</gene>
<accession>A0ACC1ARI8</accession>
<dbReference type="Proteomes" id="UP001164250">
    <property type="component" value="Chromosome 9"/>
</dbReference>
<reference evidence="2" key="1">
    <citation type="journal article" date="2023" name="G3 (Bethesda)">
        <title>Genome assembly and association tests identify interacting loci associated with vigor, precocity, and sex in interspecific pistachio rootstocks.</title>
        <authorList>
            <person name="Palmer W."/>
            <person name="Jacygrad E."/>
            <person name="Sagayaradj S."/>
            <person name="Cavanaugh K."/>
            <person name="Han R."/>
            <person name="Bertier L."/>
            <person name="Beede B."/>
            <person name="Kafkas S."/>
            <person name="Golino D."/>
            <person name="Preece J."/>
            <person name="Michelmore R."/>
        </authorList>
    </citation>
    <scope>NUCLEOTIDE SEQUENCE [LARGE SCALE GENOMIC DNA]</scope>
</reference>